<evidence type="ECO:0000313" key="2">
    <source>
        <dbReference type="Proteomes" id="UP000190105"/>
    </source>
</evidence>
<dbReference type="STRING" id="1147123.SAMN05443428_107164"/>
<gene>
    <name evidence="1" type="ORF">SAMN05443428_107164</name>
</gene>
<dbReference type="AlphaFoldDB" id="A0A1T4XCC1"/>
<dbReference type="EMBL" id="FUYH01000007">
    <property type="protein sequence ID" value="SKA87057.1"/>
    <property type="molecule type" value="Genomic_DNA"/>
</dbReference>
<sequence length="61" mass="7236">MKFEEFIGFRLEDIKSELEKSGTNYKIIEVFDTKKTKIGNDIRIINVKNDNDNVKIYVAYF</sequence>
<organism evidence="1 2">
    <name type="scientific">Caloramator quimbayensis</name>
    <dbReference type="NCBI Taxonomy" id="1147123"/>
    <lineage>
        <taxon>Bacteria</taxon>
        <taxon>Bacillati</taxon>
        <taxon>Bacillota</taxon>
        <taxon>Clostridia</taxon>
        <taxon>Eubacteriales</taxon>
        <taxon>Clostridiaceae</taxon>
        <taxon>Caloramator</taxon>
    </lineage>
</organism>
<dbReference type="OrthoDB" id="1956767at2"/>
<reference evidence="2" key="1">
    <citation type="submission" date="2017-02" db="EMBL/GenBank/DDBJ databases">
        <authorList>
            <person name="Varghese N."/>
            <person name="Submissions S."/>
        </authorList>
    </citation>
    <scope>NUCLEOTIDE SEQUENCE [LARGE SCALE GENOMIC DNA]</scope>
    <source>
        <strain evidence="2">USBA 833</strain>
    </source>
</reference>
<accession>A0A1T4XCC1</accession>
<dbReference type="Proteomes" id="UP000190105">
    <property type="component" value="Unassembled WGS sequence"/>
</dbReference>
<proteinExistence type="predicted"/>
<keyword evidence="2" id="KW-1185">Reference proteome</keyword>
<name>A0A1T4XCC1_9CLOT</name>
<dbReference type="RefSeq" id="WP_078696303.1">
    <property type="nucleotide sequence ID" value="NZ_FUYH01000007.1"/>
</dbReference>
<evidence type="ECO:0000313" key="1">
    <source>
        <dbReference type="EMBL" id="SKA87057.1"/>
    </source>
</evidence>
<protein>
    <submittedName>
        <fullName evidence="1">Uncharacterized protein</fullName>
    </submittedName>
</protein>